<dbReference type="Gene3D" id="2.40.50.910">
    <property type="entry name" value="Type VII secretion system EccB, repeat 3 domain"/>
    <property type="match status" value="1"/>
</dbReference>
<dbReference type="EMBL" id="UGQQ01000002">
    <property type="protein sequence ID" value="SUA28848.1"/>
    <property type="molecule type" value="Genomic_DNA"/>
</dbReference>
<dbReference type="Pfam" id="PF05108">
    <property type="entry name" value="T7SS_ESX1_EccB"/>
    <property type="match status" value="1"/>
</dbReference>
<proteinExistence type="predicted"/>
<organism evidence="1 2">
    <name type="scientific">Mycolicibacterium senegalense</name>
    <dbReference type="NCBI Taxonomy" id="1796"/>
    <lineage>
        <taxon>Bacteria</taxon>
        <taxon>Bacillati</taxon>
        <taxon>Actinomycetota</taxon>
        <taxon>Actinomycetes</taxon>
        <taxon>Mycobacteriales</taxon>
        <taxon>Mycobacteriaceae</taxon>
        <taxon>Mycolicibacterium</taxon>
    </lineage>
</organism>
<dbReference type="InterPro" id="IPR007795">
    <property type="entry name" value="T7SS_EccB"/>
</dbReference>
<accession>A0A378W9B1</accession>
<dbReference type="InterPro" id="IPR042485">
    <property type="entry name" value="T7SS_EccB_R3"/>
</dbReference>
<dbReference type="Proteomes" id="UP000254945">
    <property type="component" value="Unassembled WGS sequence"/>
</dbReference>
<dbReference type="PANTHER" id="PTHR40765">
    <property type="entry name" value="ESX-2 SECRETION SYSTEM ATPASE ECCB2"/>
    <property type="match status" value="1"/>
</dbReference>
<dbReference type="NCBIfam" id="TIGR03919">
    <property type="entry name" value="T7SS_EccB"/>
    <property type="match status" value="1"/>
</dbReference>
<dbReference type="PANTHER" id="PTHR40765:SF2">
    <property type="entry name" value="ESX-2 SECRETION SYSTEM ATPASE ECCB2"/>
    <property type="match status" value="1"/>
</dbReference>
<gene>
    <name evidence="1" type="primary">eccB1_3</name>
    <name evidence="1" type="ORF">NCTC4524_04831</name>
</gene>
<sequence length="198" mass="20996">MLPDGVARVNPTTAAALRATNSYGLLQPPSVEASVVAKIAEQVYTSPLPDKPLEVLLRQDSPVLCWAWQREPGDQAPKTTVIAGRRLPIPSSAVGTGIDQIGGDATVYIEGGQFVRLQSPDPRVGESLYYIDPQGVRYGISNDDAAKNLGLSGSVNAPWQVVGLLVEGPVLSKDAALLEHDTLPADPHPRKVESKQGS</sequence>
<evidence type="ECO:0000313" key="1">
    <source>
        <dbReference type="EMBL" id="SUA28848.1"/>
    </source>
</evidence>
<dbReference type="GO" id="GO:0005576">
    <property type="term" value="C:extracellular region"/>
    <property type="evidence" value="ECO:0007669"/>
    <property type="project" value="TreeGrafter"/>
</dbReference>
<reference evidence="1 2" key="1">
    <citation type="submission" date="2018-06" db="EMBL/GenBank/DDBJ databases">
        <authorList>
            <consortium name="Pathogen Informatics"/>
            <person name="Doyle S."/>
        </authorList>
    </citation>
    <scope>NUCLEOTIDE SEQUENCE [LARGE SCALE GENOMIC DNA]</scope>
    <source>
        <strain evidence="1 2">NCTC4524</strain>
    </source>
</reference>
<evidence type="ECO:0000313" key="2">
    <source>
        <dbReference type="Proteomes" id="UP000254945"/>
    </source>
</evidence>
<dbReference type="AlphaFoldDB" id="A0A378W9B1"/>
<protein>
    <submittedName>
        <fullName evidence="1">Type VII secretion protein EccB, Actinobacterial</fullName>
    </submittedName>
</protein>
<name>A0A378W9B1_9MYCO</name>